<dbReference type="PANTHER" id="PTHR45138:SF9">
    <property type="entry name" value="DIGUANYLATE CYCLASE DGCM-RELATED"/>
    <property type="match status" value="1"/>
</dbReference>
<dbReference type="FunFam" id="3.30.70.270:FF:000001">
    <property type="entry name" value="Diguanylate cyclase domain protein"/>
    <property type="match status" value="1"/>
</dbReference>
<dbReference type="SUPFAM" id="SSF55073">
    <property type="entry name" value="Nucleotide cyclase"/>
    <property type="match status" value="1"/>
</dbReference>
<protein>
    <recommendedName>
        <fullName evidence="2">diguanylate cyclase</fullName>
        <ecNumber evidence="2">2.7.7.65</ecNumber>
    </recommendedName>
</protein>
<feature type="coiled-coil region" evidence="4">
    <location>
        <begin position="404"/>
        <end position="431"/>
    </location>
</feature>
<dbReference type="InterPro" id="IPR050469">
    <property type="entry name" value="Diguanylate_Cyclase"/>
</dbReference>
<proteinExistence type="predicted"/>
<feature type="transmembrane region" description="Helical" evidence="5">
    <location>
        <begin position="297"/>
        <end position="317"/>
    </location>
</feature>
<organism evidence="7 8">
    <name type="scientific">Ketobacter alkanivorans</name>
    <dbReference type="NCBI Taxonomy" id="1917421"/>
    <lineage>
        <taxon>Bacteria</taxon>
        <taxon>Pseudomonadati</taxon>
        <taxon>Pseudomonadota</taxon>
        <taxon>Gammaproteobacteria</taxon>
        <taxon>Pseudomonadales</taxon>
        <taxon>Ketobacteraceae</taxon>
        <taxon>Ketobacter</taxon>
    </lineage>
</organism>
<evidence type="ECO:0000256" key="2">
    <source>
        <dbReference type="ARBA" id="ARBA00012528"/>
    </source>
</evidence>
<dbReference type="EC" id="2.7.7.65" evidence="2"/>
<dbReference type="GO" id="GO:0043709">
    <property type="term" value="P:cell adhesion involved in single-species biofilm formation"/>
    <property type="evidence" value="ECO:0007669"/>
    <property type="project" value="TreeGrafter"/>
</dbReference>
<keyword evidence="5" id="KW-1133">Transmembrane helix</keyword>
<dbReference type="PROSITE" id="PS50887">
    <property type="entry name" value="GGDEF"/>
    <property type="match status" value="1"/>
</dbReference>
<dbReference type="InterPro" id="IPR043128">
    <property type="entry name" value="Rev_trsase/Diguanyl_cyclase"/>
</dbReference>
<keyword evidence="5" id="KW-0472">Membrane</keyword>
<dbReference type="InterPro" id="IPR029787">
    <property type="entry name" value="Nucleotide_cyclase"/>
</dbReference>
<evidence type="ECO:0000259" key="6">
    <source>
        <dbReference type="PROSITE" id="PS50887"/>
    </source>
</evidence>
<evidence type="ECO:0000256" key="3">
    <source>
        <dbReference type="ARBA" id="ARBA00034247"/>
    </source>
</evidence>
<dbReference type="Pfam" id="PF00990">
    <property type="entry name" value="GGDEF"/>
    <property type="match status" value="1"/>
</dbReference>
<comment type="catalytic activity">
    <reaction evidence="3">
        <text>2 GTP = 3',3'-c-di-GMP + 2 diphosphate</text>
        <dbReference type="Rhea" id="RHEA:24898"/>
        <dbReference type="ChEBI" id="CHEBI:33019"/>
        <dbReference type="ChEBI" id="CHEBI:37565"/>
        <dbReference type="ChEBI" id="CHEBI:58805"/>
        <dbReference type="EC" id="2.7.7.65"/>
    </reaction>
</comment>
<dbReference type="InterPro" id="IPR011623">
    <property type="entry name" value="7TMR_DISM_rcpt_extracell_dom1"/>
</dbReference>
<feature type="transmembrane region" description="Helical" evidence="5">
    <location>
        <begin position="350"/>
        <end position="369"/>
    </location>
</feature>
<dbReference type="AlphaFoldDB" id="A0A2K9LKK5"/>
<dbReference type="InterPro" id="IPR000160">
    <property type="entry name" value="GGDEF_dom"/>
</dbReference>
<evidence type="ECO:0000313" key="7">
    <source>
        <dbReference type="EMBL" id="AUM12889.1"/>
    </source>
</evidence>
<evidence type="ECO:0000313" key="8">
    <source>
        <dbReference type="Proteomes" id="UP000235116"/>
    </source>
</evidence>
<comment type="cofactor">
    <cofactor evidence="1">
        <name>Mg(2+)</name>
        <dbReference type="ChEBI" id="CHEBI:18420"/>
    </cofactor>
</comment>
<evidence type="ECO:0000256" key="4">
    <source>
        <dbReference type="SAM" id="Coils"/>
    </source>
</evidence>
<dbReference type="GO" id="GO:0005886">
    <property type="term" value="C:plasma membrane"/>
    <property type="evidence" value="ECO:0007669"/>
    <property type="project" value="TreeGrafter"/>
</dbReference>
<dbReference type="Pfam" id="PF07695">
    <property type="entry name" value="7TMR-DISM_7TM"/>
    <property type="match status" value="1"/>
</dbReference>
<dbReference type="PANTHER" id="PTHR45138">
    <property type="entry name" value="REGULATORY COMPONENTS OF SENSORY TRANSDUCTION SYSTEM"/>
    <property type="match status" value="1"/>
</dbReference>
<name>A0A2K9LKK5_9GAMM</name>
<dbReference type="Gene3D" id="2.60.40.2380">
    <property type="match status" value="1"/>
</dbReference>
<accession>A0A2K9LKK5</accession>
<feature type="transmembrane region" description="Helical" evidence="5">
    <location>
        <begin position="232"/>
        <end position="255"/>
    </location>
</feature>
<dbReference type="EMBL" id="CP022684">
    <property type="protein sequence ID" value="AUM12889.1"/>
    <property type="molecule type" value="Genomic_DNA"/>
</dbReference>
<keyword evidence="4" id="KW-0175">Coiled coil</keyword>
<gene>
    <name evidence="7" type="ORF">Kalk_10855</name>
</gene>
<feature type="transmembrane region" description="Helical" evidence="5">
    <location>
        <begin position="206"/>
        <end position="225"/>
    </location>
</feature>
<sequence length="631" mass="71735">MTQCFVRWRSHCERLRMLLTIVLMLCAVPGFVLAAVTIDEHHLDLNLSQQLLLLEDQDDELDLAGAMAASAEGLFQPVGDDHLQLGYGNSAYWIHFRVHNNLIEHSVEGAPDRFYLTVDYPLLDNVEFYHVHNDHTYSMVTGDIYLFNQRYFSLNSFTFPFALQPGESGDIYIRIFSSSSLFFPIKLQSEQAFIDDQFQINSFDGVYIGITIGLGIYNLFLWIGIRNRVYGYYVLMVFSIMLFNTSITGLTFRFWPDSLFFQQICVYFFSFISGILVILFGMAYLQTNTSLPRFHRLLQLLAVMCAVCIPLLFYIPITTSAKLTAALTIFVAIILIIAAIWRLAQGYRPAMYYCLGQGAVIVSVMFTALTSQKIIPLYHIAPEVMKWCSAFELILFSIGLADMVNNERRMREQAQQEAAKAQEQLLGSQIRLNQDLDKLVTLRTQELEIANQQLRDLNVRDDLTGLRNRRYLNEALPNEYKRAFRDKMPLSVLILDIDFFKQLNDTYGHQFGDHCLTEAGRILTECTRRPPDIAVRFGGEEFVIILPSTDLEGAQLVAEKIRTAFENNKIEHGGETALITVSIGVASETPSSRDEHESLLRMADDLLYQAKAKGRNRVECVGGKSSSLSAN</sequence>
<dbReference type="GO" id="GO:0052621">
    <property type="term" value="F:diguanylate cyclase activity"/>
    <property type="evidence" value="ECO:0007669"/>
    <property type="project" value="UniProtKB-EC"/>
</dbReference>
<evidence type="ECO:0000256" key="1">
    <source>
        <dbReference type="ARBA" id="ARBA00001946"/>
    </source>
</evidence>
<evidence type="ECO:0000256" key="5">
    <source>
        <dbReference type="SAM" id="Phobius"/>
    </source>
</evidence>
<reference evidence="8" key="1">
    <citation type="submission" date="2017-08" db="EMBL/GenBank/DDBJ databases">
        <title>Direct submision.</title>
        <authorList>
            <person name="Kim S.-J."/>
            <person name="Rhee S.-K."/>
        </authorList>
    </citation>
    <scope>NUCLEOTIDE SEQUENCE [LARGE SCALE GENOMIC DNA]</scope>
    <source>
        <strain evidence="8">GI5</strain>
    </source>
</reference>
<dbReference type="GO" id="GO:1902201">
    <property type="term" value="P:negative regulation of bacterial-type flagellum-dependent cell motility"/>
    <property type="evidence" value="ECO:0007669"/>
    <property type="project" value="TreeGrafter"/>
</dbReference>
<dbReference type="SMART" id="SM00267">
    <property type="entry name" value="GGDEF"/>
    <property type="match status" value="1"/>
</dbReference>
<keyword evidence="5" id="KW-0812">Transmembrane</keyword>
<dbReference type="InterPro" id="IPR011622">
    <property type="entry name" value="7TMR_DISM_rcpt_extracell_dom2"/>
</dbReference>
<dbReference type="KEGG" id="kak:Kalk_10855"/>
<dbReference type="Proteomes" id="UP000235116">
    <property type="component" value="Chromosome"/>
</dbReference>
<keyword evidence="8" id="KW-1185">Reference proteome</keyword>
<dbReference type="NCBIfam" id="TIGR00254">
    <property type="entry name" value="GGDEF"/>
    <property type="match status" value="1"/>
</dbReference>
<dbReference type="Pfam" id="PF07696">
    <property type="entry name" value="7TMR-DISMED2"/>
    <property type="match status" value="1"/>
</dbReference>
<dbReference type="Gene3D" id="3.30.70.270">
    <property type="match status" value="1"/>
</dbReference>
<dbReference type="CDD" id="cd01949">
    <property type="entry name" value="GGDEF"/>
    <property type="match status" value="1"/>
</dbReference>
<feature type="domain" description="GGDEF" evidence="6">
    <location>
        <begin position="488"/>
        <end position="623"/>
    </location>
</feature>
<feature type="transmembrane region" description="Helical" evidence="5">
    <location>
        <begin position="323"/>
        <end position="343"/>
    </location>
</feature>
<feature type="transmembrane region" description="Helical" evidence="5">
    <location>
        <begin position="261"/>
        <end position="285"/>
    </location>
</feature>